<dbReference type="RefSeq" id="WP_025705923.1">
    <property type="nucleotide sequence ID" value="NZ_CP009287.1"/>
</dbReference>
<dbReference type="GO" id="GO:0005886">
    <property type="term" value="C:plasma membrane"/>
    <property type="evidence" value="ECO:0007669"/>
    <property type="project" value="UniProtKB-SubCell"/>
</dbReference>
<organism evidence="10 11">
    <name type="scientific">Paenibacillus graminis</name>
    <dbReference type="NCBI Taxonomy" id="189425"/>
    <lineage>
        <taxon>Bacteria</taxon>
        <taxon>Bacillati</taxon>
        <taxon>Bacillota</taxon>
        <taxon>Bacilli</taxon>
        <taxon>Bacillales</taxon>
        <taxon>Paenibacillaceae</taxon>
        <taxon>Paenibacillus</taxon>
    </lineage>
</organism>
<accession>A0A089NMP1</accession>
<comment type="subcellular location">
    <subcellularLocation>
        <location evidence="1 7">Cell membrane</location>
        <topology evidence="1 7">Multi-pass membrane protein</topology>
    </subcellularLocation>
</comment>
<keyword evidence="6 7" id="KW-0472">Membrane</keyword>
<dbReference type="CDD" id="cd06261">
    <property type="entry name" value="TM_PBP2"/>
    <property type="match status" value="1"/>
</dbReference>
<dbReference type="AlphaFoldDB" id="A0A089NMP1"/>
<evidence type="ECO:0000256" key="6">
    <source>
        <dbReference type="ARBA" id="ARBA00023136"/>
    </source>
</evidence>
<dbReference type="InterPro" id="IPR000515">
    <property type="entry name" value="MetI-like"/>
</dbReference>
<dbReference type="OrthoDB" id="9810086at2"/>
<evidence type="ECO:0000313" key="11">
    <source>
        <dbReference type="Proteomes" id="UP000029500"/>
    </source>
</evidence>
<dbReference type="Gene3D" id="1.10.3720.10">
    <property type="entry name" value="MetI-like"/>
    <property type="match status" value="1"/>
</dbReference>
<dbReference type="EMBL" id="CP009287">
    <property type="protein sequence ID" value="AIQ70319.1"/>
    <property type="molecule type" value="Genomic_DNA"/>
</dbReference>
<feature type="transmembrane region" description="Helical" evidence="7">
    <location>
        <begin position="188"/>
        <end position="209"/>
    </location>
</feature>
<dbReference type="InterPro" id="IPR035906">
    <property type="entry name" value="MetI-like_sf"/>
</dbReference>
<dbReference type="PANTHER" id="PTHR43744:SF9">
    <property type="entry name" value="POLYGALACTURONAN_RHAMNOGALACTURONAN TRANSPORT SYSTEM PERMEASE PROTEIN YTCP"/>
    <property type="match status" value="1"/>
</dbReference>
<evidence type="ECO:0000256" key="7">
    <source>
        <dbReference type="RuleBase" id="RU363032"/>
    </source>
</evidence>
<dbReference type="PROSITE" id="PS50928">
    <property type="entry name" value="ABC_TM1"/>
    <property type="match status" value="1"/>
</dbReference>
<reference evidence="10 11" key="1">
    <citation type="submission" date="2014-08" db="EMBL/GenBank/DDBJ databases">
        <title>Comparative genomics of the Paenibacillus odorifer group.</title>
        <authorList>
            <person name="den Bakker H.C."/>
            <person name="Tsai Y.-C."/>
            <person name="Martin N."/>
            <person name="Korlach J."/>
            <person name="Wiedmann M."/>
        </authorList>
    </citation>
    <scope>NUCLEOTIDE SEQUENCE [LARGE SCALE GENOMIC DNA]</scope>
    <source>
        <strain evidence="10 11">DSM 15220</strain>
    </source>
</reference>
<evidence type="ECO:0000313" key="10">
    <source>
        <dbReference type="EMBL" id="AIQ70319.1"/>
    </source>
</evidence>
<keyword evidence="11" id="KW-1185">Reference proteome</keyword>
<proteinExistence type="inferred from homology"/>
<evidence type="ECO:0000256" key="1">
    <source>
        <dbReference type="ARBA" id="ARBA00004651"/>
    </source>
</evidence>
<gene>
    <name evidence="10" type="ORF">PGRAT_23755</name>
</gene>
<feature type="transmembrane region" description="Helical" evidence="7">
    <location>
        <begin position="108"/>
        <end position="128"/>
    </location>
</feature>
<dbReference type="HOGENOM" id="CLU_016047_1_0_9"/>
<feature type="coiled-coil region" evidence="8">
    <location>
        <begin position="227"/>
        <end position="254"/>
    </location>
</feature>
<evidence type="ECO:0000256" key="8">
    <source>
        <dbReference type="SAM" id="Coils"/>
    </source>
</evidence>
<dbReference type="Pfam" id="PF00528">
    <property type="entry name" value="BPD_transp_1"/>
    <property type="match status" value="1"/>
</dbReference>
<feature type="transmembrane region" description="Helical" evidence="7">
    <location>
        <begin position="12"/>
        <end position="32"/>
    </location>
</feature>
<feature type="transmembrane region" description="Helical" evidence="7">
    <location>
        <begin position="140"/>
        <end position="162"/>
    </location>
</feature>
<keyword evidence="5 7" id="KW-1133">Transmembrane helix</keyword>
<dbReference type="Proteomes" id="UP000029500">
    <property type="component" value="Chromosome"/>
</dbReference>
<dbReference type="STRING" id="189425.PGRAT_23755"/>
<keyword evidence="8" id="KW-0175">Coiled coil</keyword>
<dbReference type="GO" id="GO:0055085">
    <property type="term" value="P:transmembrane transport"/>
    <property type="evidence" value="ECO:0007669"/>
    <property type="project" value="InterPro"/>
</dbReference>
<feature type="transmembrane region" description="Helical" evidence="7">
    <location>
        <begin position="266"/>
        <end position="285"/>
    </location>
</feature>
<evidence type="ECO:0000256" key="2">
    <source>
        <dbReference type="ARBA" id="ARBA00022448"/>
    </source>
</evidence>
<comment type="similarity">
    <text evidence="7">Belongs to the binding-protein-dependent transport system permease family.</text>
</comment>
<feature type="transmembrane region" description="Helical" evidence="7">
    <location>
        <begin position="72"/>
        <end position="96"/>
    </location>
</feature>
<keyword evidence="3" id="KW-1003">Cell membrane</keyword>
<dbReference type="SUPFAM" id="SSF161098">
    <property type="entry name" value="MetI-like"/>
    <property type="match status" value="1"/>
</dbReference>
<evidence type="ECO:0000256" key="3">
    <source>
        <dbReference type="ARBA" id="ARBA00022475"/>
    </source>
</evidence>
<evidence type="ECO:0000259" key="9">
    <source>
        <dbReference type="PROSITE" id="PS50928"/>
    </source>
</evidence>
<feature type="domain" description="ABC transmembrane type-1" evidence="9">
    <location>
        <begin position="73"/>
        <end position="285"/>
    </location>
</feature>
<dbReference type="eggNOG" id="COG0395">
    <property type="taxonomic scope" value="Bacteria"/>
</dbReference>
<evidence type="ECO:0000256" key="4">
    <source>
        <dbReference type="ARBA" id="ARBA00022692"/>
    </source>
</evidence>
<keyword evidence="4 7" id="KW-0812">Transmembrane</keyword>
<sequence length="300" mass="33256">MRTRENRVTQIIAHLFCGFIALCAILPFILLITSSITDEAWATQNGYSFFPGELSLEAYKYIGVQWDMIGRAYFMTLIVTVIGTTVSVLITTLFAYGISQTNIPGMRTVNFLLIFTMLFNGGLVATYYMYVHYLSIKDTIWALLIPSLLLNAFNVILVKNYISYSIPGALKEAATIDGASEFKIFAKIIMPLSLPIIATIGLMTGLSYWNDWQNGLYYLSGRGGAHLNTIQIILNNINENIQVLQQNASQAQAIGANTSQLPSTTIRMAIAALGILPILVLYPFFQRYFVKGITLGGVKE</sequence>
<dbReference type="PANTHER" id="PTHR43744">
    <property type="entry name" value="ABC TRANSPORTER PERMEASE PROTEIN MG189-RELATED-RELATED"/>
    <property type="match status" value="1"/>
</dbReference>
<name>A0A089NMP1_9BACL</name>
<evidence type="ECO:0000256" key="5">
    <source>
        <dbReference type="ARBA" id="ARBA00022989"/>
    </source>
</evidence>
<keyword evidence="2 7" id="KW-0813">Transport</keyword>
<dbReference type="KEGG" id="pgm:PGRAT_23755"/>
<protein>
    <submittedName>
        <fullName evidence="10">Sugar ABC transporter permease</fullName>
    </submittedName>
</protein>